<evidence type="ECO:0000313" key="3">
    <source>
        <dbReference type="Proteomes" id="UP000296049"/>
    </source>
</evidence>
<reference evidence="3" key="1">
    <citation type="journal article" date="2013" name="Nat. Genet.">
        <title>The duck genome and transcriptome provide insight into an avian influenza virus reservoir species.</title>
        <authorList>
            <person name="Huang Y."/>
            <person name="Li Y."/>
            <person name="Burt D.W."/>
            <person name="Chen H."/>
            <person name="Zhang Y."/>
            <person name="Qian W."/>
            <person name="Kim H."/>
            <person name="Gan S."/>
            <person name="Zhao Y."/>
            <person name="Li J."/>
            <person name="Yi K."/>
            <person name="Feng H."/>
            <person name="Zhu P."/>
            <person name="Li B."/>
            <person name="Liu Q."/>
            <person name="Fairley S."/>
            <person name="Magor K.E."/>
            <person name="Du Z."/>
            <person name="Hu X."/>
            <person name="Goodman L."/>
            <person name="Tafer H."/>
            <person name="Vignal A."/>
            <person name="Lee T."/>
            <person name="Kim K.W."/>
            <person name="Sheng Z."/>
            <person name="An Y."/>
            <person name="Searle S."/>
            <person name="Herrero J."/>
            <person name="Groenen M.A."/>
            <person name="Crooijmans R.P."/>
            <person name="Faraut T."/>
            <person name="Cai Q."/>
            <person name="Webster R.G."/>
            <person name="Aldridge J.R."/>
            <person name="Warren W.C."/>
            <person name="Bartschat S."/>
            <person name="Kehr S."/>
            <person name="Marz M."/>
            <person name="Stadler P.F."/>
            <person name="Smith J."/>
            <person name="Kraus R.H."/>
            <person name="Zhao Y."/>
            <person name="Ren L."/>
            <person name="Fei J."/>
            <person name="Morisson M."/>
            <person name="Kaiser P."/>
            <person name="Griffin D.K."/>
            <person name="Rao M."/>
            <person name="Pitel F."/>
            <person name="Wang J."/>
            <person name="Li N."/>
        </authorList>
    </citation>
    <scope>NUCLEOTIDE SEQUENCE [LARGE SCALE GENOMIC DNA]</scope>
</reference>
<keyword evidence="3" id="KW-1185">Reference proteome</keyword>
<dbReference type="EMBL" id="KB743300">
    <property type="protein sequence ID" value="EOA99618.1"/>
    <property type="molecule type" value="Genomic_DNA"/>
</dbReference>
<gene>
    <name evidence="2" type="ORF">Anapl_17229</name>
</gene>
<name>R0L203_ANAPL</name>
<protein>
    <submittedName>
        <fullName evidence="2">Uncharacterized protein</fullName>
    </submittedName>
</protein>
<dbReference type="AlphaFoldDB" id="R0L203"/>
<dbReference type="Proteomes" id="UP000296049">
    <property type="component" value="Unassembled WGS sequence"/>
</dbReference>
<sequence>MYVGNQKPVQELPSGDPPSELGLEKDNYSLLMADFHMALFDSDLATRKVWNLRGKRTDVFNTFKENTFKAKRLSNCCCRSNSKMGSSFCATGTDFCTTAAGIYSLSLQPVPAVTSCLNKDCTAVILERITAAEPCTFASDDQDLITSAMGKWYPPGTQLMKLNSHWWNRLRPEPYECSCFTSYIQGGRQKYHFPDEPDAQLHGFLRCMHACMHLGGMQVSDANHCC</sequence>
<feature type="region of interest" description="Disordered" evidence="1">
    <location>
        <begin position="1"/>
        <end position="20"/>
    </location>
</feature>
<organism evidence="2 3">
    <name type="scientific">Anas platyrhynchos</name>
    <name type="common">Mallard</name>
    <name type="synonym">Anas boschas</name>
    <dbReference type="NCBI Taxonomy" id="8839"/>
    <lineage>
        <taxon>Eukaryota</taxon>
        <taxon>Metazoa</taxon>
        <taxon>Chordata</taxon>
        <taxon>Craniata</taxon>
        <taxon>Vertebrata</taxon>
        <taxon>Euteleostomi</taxon>
        <taxon>Archelosauria</taxon>
        <taxon>Archosauria</taxon>
        <taxon>Dinosauria</taxon>
        <taxon>Saurischia</taxon>
        <taxon>Theropoda</taxon>
        <taxon>Coelurosauria</taxon>
        <taxon>Aves</taxon>
        <taxon>Neognathae</taxon>
        <taxon>Galloanserae</taxon>
        <taxon>Anseriformes</taxon>
        <taxon>Anatidae</taxon>
        <taxon>Anatinae</taxon>
        <taxon>Anas</taxon>
    </lineage>
</organism>
<evidence type="ECO:0000313" key="2">
    <source>
        <dbReference type="EMBL" id="EOA99618.1"/>
    </source>
</evidence>
<evidence type="ECO:0000256" key="1">
    <source>
        <dbReference type="SAM" id="MobiDB-lite"/>
    </source>
</evidence>
<accession>R0L203</accession>
<proteinExistence type="predicted"/>